<keyword evidence="2" id="KW-1185">Reference proteome</keyword>
<evidence type="ECO:0000313" key="1">
    <source>
        <dbReference type="EMBL" id="EPS95033.1"/>
    </source>
</evidence>
<organism evidence="1 2">
    <name type="scientific">Fomitopsis schrenkii</name>
    <name type="common">Brown rot fungus</name>
    <dbReference type="NCBI Taxonomy" id="2126942"/>
    <lineage>
        <taxon>Eukaryota</taxon>
        <taxon>Fungi</taxon>
        <taxon>Dikarya</taxon>
        <taxon>Basidiomycota</taxon>
        <taxon>Agaricomycotina</taxon>
        <taxon>Agaricomycetes</taxon>
        <taxon>Polyporales</taxon>
        <taxon>Fomitopsis</taxon>
    </lineage>
</organism>
<feature type="non-terminal residue" evidence="1">
    <location>
        <position position="1"/>
    </location>
</feature>
<dbReference type="EMBL" id="KE504217">
    <property type="protein sequence ID" value="EPS95033.1"/>
    <property type="molecule type" value="Genomic_DNA"/>
</dbReference>
<protein>
    <recommendedName>
        <fullName evidence="3">Integrase zinc-binding domain-containing protein</fullName>
    </recommendedName>
</protein>
<feature type="non-terminal residue" evidence="1">
    <location>
        <position position="62"/>
    </location>
</feature>
<dbReference type="Proteomes" id="UP000015241">
    <property type="component" value="Unassembled WGS sequence"/>
</dbReference>
<reference evidence="1 2" key="1">
    <citation type="journal article" date="2012" name="Science">
        <title>The Paleozoic origin of enzymatic lignin decomposition reconstructed from 31 fungal genomes.</title>
        <authorList>
            <person name="Floudas D."/>
            <person name="Binder M."/>
            <person name="Riley R."/>
            <person name="Barry K."/>
            <person name="Blanchette R.A."/>
            <person name="Henrissat B."/>
            <person name="Martinez A.T."/>
            <person name="Otillar R."/>
            <person name="Spatafora J.W."/>
            <person name="Yadav J.S."/>
            <person name="Aerts A."/>
            <person name="Benoit I."/>
            <person name="Boyd A."/>
            <person name="Carlson A."/>
            <person name="Copeland A."/>
            <person name="Coutinho P.M."/>
            <person name="de Vries R.P."/>
            <person name="Ferreira P."/>
            <person name="Findley K."/>
            <person name="Foster B."/>
            <person name="Gaskell J."/>
            <person name="Glotzer D."/>
            <person name="Gorecki P."/>
            <person name="Heitman J."/>
            <person name="Hesse C."/>
            <person name="Hori C."/>
            <person name="Igarashi K."/>
            <person name="Jurgens J.A."/>
            <person name="Kallen N."/>
            <person name="Kersten P."/>
            <person name="Kohler A."/>
            <person name="Kuees U."/>
            <person name="Kumar T.K.A."/>
            <person name="Kuo A."/>
            <person name="LaButti K."/>
            <person name="Larrondo L.F."/>
            <person name="Lindquist E."/>
            <person name="Ling A."/>
            <person name="Lombard V."/>
            <person name="Lucas S."/>
            <person name="Lundell T."/>
            <person name="Martin R."/>
            <person name="McLaughlin D.J."/>
            <person name="Morgenstern I."/>
            <person name="Morin E."/>
            <person name="Murat C."/>
            <person name="Nagy L.G."/>
            <person name="Nolan M."/>
            <person name="Ohm R.A."/>
            <person name="Patyshakuliyeva A."/>
            <person name="Rokas A."/>
            <person name="Ruiz-Duenas F.J."/>
            <person name="Sabat G."/>
            <person name="Salamov A."/>
            <person name="Samejima M."/>
            <person name="Schmutz J."/>
            <person name="Slot J.C."/>
            <person name="St John F."/>
            <person name="Stenlid J."/>
            <person name="Sun H."/>
            <person name="Sun S."/>
            <person name="Syed K."/>
            <person name="Tsang A."/>
            <person name="Wiebenga A."/>
            <person name="Young D."/>
            <person name="Pisabarro A."/>
            <person name="Eastwood D.C."/>
            <person name="Martin F."/>
            <person name="Cullen D."/>
            <person name="Grigoriev I.V."/>
            <person name="Hibbett D.S."/>
        </authorList>
    </citation>
    <scope>NUCLEOTIDE SEQUENCE</scope>
    <source>
        <strain evidence="2">FP-58527</strain>
    </source>
</reference>
<sequence length="62" mass="7407">FEIKEGLIHLKDKGTYRLCIPDVMIDGRSTREILIHHTHSLLTHLSAVKMFSYLRDRVWWKT</sequence>
<evidence type="ECO:0008006" key="3">
    <source>
        <dbReference type="Google" id="ProtNLM"/>
    </source>
</evidence>
<dbReference type="Gene3D" id="1.10.340.70">
    <property type="match status" value="1"/>
</dbReference>
<accession>S8DUX8</accession>
<dbReference type="AlphaFoldDB" id="S8DUX8"/>
<dbReference type="OrthoDB" id="3249394at2759"/>
<evidence type="ECO:0000313" key="2">
    <source>
        <dbReference type="Proteomes" id="UP000015241"/>
    </source>
</evidence>
<name>S8DUX8_FOMSC</name>
<gene>
    <name evidence="1" type="ORF">FOMPIDRAFT_1094287</name>
</gene>
<dbReference type="HOGENOM" id="CLU_2910272_0_0_1"/>
<dbReference type="STRING" id="743788.S8DUX8"/>
<dbReference type="InParanoid" id="S8DUX8"/>
<proteinExistence type="predicted"/>